<protein>
    <submittedName>
        <fullName evidence="1">Uncharacterized protein</fullName>
    </submittedName>
</protein>
<accession>A0A518CI28</accession>
<dbReference type="EMBL" id="CP036281">
    <property type="protein sequence ID" value="QDU78889.1"/>
    <property type="molecule type" value="Genomic_DNA"/>
</dbReference>
<organism evidence="1 2">
    <name type="scientific">Polystyrenella longa</name>
    <dbReference type="NCBI Taxonomy" id="2528007"/>
    <lineage>
        <taxon>Bacteria</taxon>
        <taxon>Pseudomonadati</taxon>
        <taxon>Planctomycetota</taxon>
        <taxon>Planctomycetia</taxon>
        <taxon>Planctomycetales</taxon>
        <taxon>Planctomycetaceae</taxon>
        <taxon>Polystyrenella</taxon>
    </lineage>
</organism>
<evidence type="ECO:0000313" key="1">
    <source>
        <dbReference type="EMBL" id="QDU78889.1"/>
    </source>
</evidence>
<dbReference type="InterPro" id="IPR025332">
    <property type="entry name" value="DUF4238"/>
</dbReference>
<proteinExistence type="predicted"/>
<dbReference type="KEGG" id="plon:Pla110_05930"/>
<reference evidence="1 2" key="1">
    <citation type="submission" date="2019-02" db="EMBL/GenBank/DDBJ databases">
        <title>Deep-cultivation of Planctomycetes and their phenomic and genomic characterization uncovers novel biology.</title>
        <authorList>
            <person name="Wiegand S."/>
            <person name="Jogler M."/>
            <person name="Boedeker C."/>
            <person name="Pinto D."/>
            <person name="Vollmers J."/>
            <person name="Rivas-Marin E."/>
            <person name="Kohn T."/>
            <person name="Peeters S.H."/>
            <person name="Heuer A."/>
            <person name="Rast P."/>
            <person name="Oberbeckmann S."/>
            <person name="Bunk B."/>
            <person name="Jeske O."/>
            <person name="Meyerdierks A."/>
            <person name="Storesund J.E."/>
            <person name="Kallscheuer N."/>
            <person name="Luecker S."/>
            <person name="Lage O.M."/>
            <person name="Pohl T."/>
            <person name="Merkel B.J."/>
            <person name="Hornburger P."/>
            <person name="Mueller R.-W."/>
            <person name="Bruemmer F."/>
            <person name="Labrenz M."/>
            <person name="Spormann A.M."/>
            <person name="Op den Camp H."/>
            <person name="Overmann J."/>
            <person name="Amann R."/>
            <person name="Jetten M.S.M."/>
            <person name="Mascher T."/>
            <person name="Medema M.H."/>
            <person name="Devos D.P."/>
            <person name="Kaster A.-K."/>
            <person name="Ovreas L."/>
            <person name="Rohde M."/>
            <person name="Galperin M.Y."/>
            <person name="Jogler C."/>
        </authorList>
    </citation>
    <scope>NUCLEOTIDE SEQUENCE [LARGE SCALE GENOMIC DNA]</scope>
    <source>
        <strain evidence="1 2">Pla110</strain>
    </source>
</reference>
<dbReference type="Proteomes" id="UP000317178">
    <property type="component" value="Chromosome"/>
</dbReference>
<dbReference type="Pfam" id="PF14022">
    <property type="entry name" value="DUF4238"/>
    <property type="match status" value="1"/>
</dbReference>
<keyword evidence="2" id="KW-1185">Reference proteome</keyword>
<dbReference type="AlphaFoldDB" id="A0A518CI28"/>
<gene>
    <name evidence="1" type="ORF">Pla110_05930</name>
</gene>
<sequence length="244" mass="27994">MIHVFDLERKKYRTGKPANIALEKDFYKIDVPSIKDPMIVEKTLAEMEGTWSTIIKGIILNEQMPEDEWMDDLIFFVAVLLTRTDCFKSHISTFITDIDLQHQSKIDKKNDSLFFVQQIFLQAIRILPILSRRNWSLSVCKDVSQCLVCSNYPISLIPTVPHSINSPPGLASEKTLVTLPISKKMLLLGSFDQPVVNRSINHNEIAEFNTETISNADLIFSSNREFLHFDESRKITTEFAFPKV</sequence>
<evidence type="ECO:0000313" key="2">
    <source>
        <dbReference type="Proteomes" id="UP000317178"/>
    </source>
</evidence>
<name>A0A518CI28_9PLAN</name>